<organism evidence="1 2">
    <name type="scientific">Metschnikowia bicuspidata</name>
    <dbReference type="NCBI Taxonomy" id="27322"/>
    <lineage>
        <taxon>Eukaryota</taxon>
        <taxon>Fungi</taxon>
        <taxon>Dikarya</taxon>
        <taxon>Ascomycota</taxon>
        <taxon>Saccharomycotina</taxon>
        <taxon>Pichiomycetes</taxon>
        <taxon>Metschnikowiaceae</taxon>
        <taxon>Metschnikowia</taxon>
    </lineage>
</organism>
<dbReference type="AlphaFoldDB" id="A0A4P9ZHG8"/>
<dbReference type="OrthoDB" id="10252102at2759"/>
<dbReference type="GO" id="GO:0005737">
    <property type="term" value="C:cytoplasm"/>
    <property type="evidence" value="ECO:0007669"/>
    <property type="project" value="GOC"/>
</dbReference>
<gene>
    <name evidence="1" type="ORF">METBISCDRAFT_13112</name>
</gene>
<name>A0A4P9ZHG8_9ASCO</name>
<dbReference type="CDD" id="cd14825">
    <property type="entry name" value="TRAPPC2_sedlin"/>
    <property type="match status" value="1"/>
</dbReference>
<dbReference type="InterPro" id="IPR011012">
    <property type="entry name" value="Longin-like_dom_sf"/>
</dbReference>
<dbReference type="Gene3D" id="3.30.450.70">
    <property type="match status" value="1"/>
</dbReference>
<keyword evidence="2" id="KW-1185">Reference proteome</keyword>
<dbReference type="SUPFAM" id="SSF64356">
    <property type="entry name" value="SNARE-like"/>
    <property type="match status" value="1"/>
</dbReference>
<reference evidence="2" key="1">
    <citation type="journal article" date="2018" name="Nat. Microbiol.">
        <title>Leveraging single-cell genomics to expand the fungal tree of life.</title>
        <authorList>
            <person name="Ahrendt S.R."/>
            <person name="Quandt C.A."/>
            <person name="Ciobanu D."/>
            <person name="Clum A."/>
            <person name="Salamov A."/>
            <person name="Andreopoulos B."/>
            <person name="Cheng J.F."/>
            <person name="Woyke T."/>
            <person name="Pelin A."/>
            <person name="Henrissat B."/>
            <person name="Reynolds N.K."/>
            <person name="Benny G.L."/>
            <person name="Smith M.E."/>
            <person name="James T.Y."/>
            <person name="Grigoriev I.V."/>
        </authorList>
    </citation>
    <scope>NUCLEOTIDE SEQUENCE [LARGE SCALE GENOMIC DNA]</scope>
    <source>
        <strain evidence="2">Baker2002</strain>
    </source>
</reference>
<sequence>MTSYYFSIIGTRDNPLYELEFSSFKSPASAVPGEPHFAPRVRELLPFIANSSLDLLEDAQWLTSSFNLGRIDSFGGIWVNAFVTQGNVKFILCYDSPNSPASTLDTVIASTSSSKHDESSIKHFLHDAYDLYVKALLNPFYSANDPLVSPDFDYKLKSIARKYL</sequence>
<dbReference type="EMBL" id="ML004436">
    <property type="protein sequence ID" value="RKP31902.1"/>
    <property type="molecule type" value="Genomic_DNA"/>
</dbReference>
<evidence type="ECO:0000313" key="1">
    <source>
        <dbReference type="EMBL" id="RKP31902.1"/>
    </source>
</evidence>
<dbReference type="Pfam" id="PF04628">
    <property type="entry name" value="Sedlin_N"/>
    <property type="match status" value="1"/>
</dbReference>
<protein>
    <recommendedName>
        <fullName evidence="3">Sedlin</fullName>
    </recommendedName>
</protein>
<accession>A0A4P9ZHG8</accession>
<proteinExistence type="predicted"/>
<dbReference type="GO" id="GO:0006888">
    <property type="term" value="P:endoplasmic reticulum to Golgi vesicle-mediated transport"/>
    <property type="evidence" value="ECO:0007669"/>
    <property type="project" value="InterPro"/>
</dbReference>
<dbReference type="InterPro" id="IPR006722">
    <property type="entry name" value="Sedlin"/>
</dbReference>
<evidence type="ECO:0000313" key="2">
    <source>
        <dbReference type="Proteomes" id="UP000268321"/>
    </source>
</evidence>
<dbReference type="PANTHER" id="PTHR12403">
    <property type="entry name" value="TRAFFICKING PROTEIN PARTICLE COMPLEX SUBUNIT 2"/>
    <property type="match status" value="1"/>
</dbReference>
<evidence type="ECO:0008006" key="3">
    <source>
        <dbReference type="Google" id="ProtNLM"/>
    </source>
</evidence>
<dbReference type="Proteomes" id="UP000268321">
    <property type="component" value="Unassembled WGS sequence"/>
</dbReference>